<sequence>MPRVCIETPAAAQRERGRKHCRSDFDWDVGPVQSTQRRAGSTRLDSTRFTGEQTGKYGRLVISRRHLSCLARCMSMLFFTASNPWQIVPPLSGGSGTMIRETSPTQRSYKALIASHGRSHDPRILFSLAIFPYLGSLAGYLGWHLVNMSSLTPPTHPSRYVPTIDPCRFSQSRFPGWEDRLSSDLGTQEDLV</sequence>
<organism evidence="2 3">
    <name type="scientific">Colletotrichum zoysiae</name>
    <dbReference type="NCBI Taxonomy" id="1216348"/>
    <lineage>
        <taxon>Eukaryota</taxon>
        <taxon>Fungi</taxon>
        <taxon>Dikarya</taxon>
        <taxon>Ascomycota</taxon>
        <taxon>Pezizomycotina</taxon>
        <taxon>Sordariomycetes</taxon>
        <taxon>Hypocreomycetidae</taxon>
        <taxon>Glomerellales</taxon>
        <taxon>Glomerellaceae</taxon>
        <taxon>Colletotrichum</taxon>
        <taxon>Colletotrichum graminicola species complex</taxon>
    </lineage>
</organism>
<feature type="transmembrane region" description="Helical" evidence="1">
    <location>
        <begin position="124"/>
        <end position="143"/>
    </location>
</feature>
<gene>
    <name evidence="2" type="ORF">LX32DRAFT_340454</name>
</gene>
<evidence type="ECO:0000313" key="2">
    <source>
        <dbReference type="EMBL" id="KAK2034833.1"/>
    </source>
</evidence>
<accession>A0AAD9HTN8</accession>
<dbReference type="EMBL" id="MU842812">
    <property type="protein sequence ID" value="KAK2034833.1"/>
    <property type="molecule type" value="Genomic_DNA"/>
</dbReference>
<reference evidence="2" key="1">
    <citation type="submission" date="2021-06" db="EMBL/GenBank/DDBJ databases">
        <title>Comparative genomics, transcriptomics and evolutionary studies reveal genomic signatures of adaptation to plant cell wall in hemibiotrophic fungi.</title>
        <authorList>
            <consortium name="DOE Joint Genome Institute"/>
            <person name="Baroncelli R."/>
            <person name="Diaz J.F."/>
            <person name="Benocci T."/>
            <person name="Peng M."/>
            <person name="Battaglia E."/>
            <person name="Haridas S."/>
            <person name="Andreopoulos W."/>
            <person name="Labutti K."/>
            <person name="Pangilinan J."/>
            <person name="Floch G.L."/>
            <person name="Makela M.R."/>
            <person name="Henrissat B."/>
            <person name="Grigoriev I.V."/>
            <person name="Crouch J.A."/>
            <person name="De Vries R.P."/>
            <person name="Sukno S.A."/>
            <person name="Thon M.R."/>
        </authorList>
    </citation>
    <scope>NUCLEOTIDE SEQUENCE</scope>
    <source>
        <strain evidence="2">MAFF235873</strain>
    </source>
</reference>
<keyword evidence="1" id="KW-0812">Transmembrane</keyword>
<name>A0AAD9HTN8_9PEZI</name>
<keyword evidence="1" id="KW-1133">Transmembrane helix</keyword>
<protein>
    <submittedName>
        <fullName evidence="2">Uncharacterized protein</fullName>
    </submittedName>
</protein>
<keyword evidence="1" id="KW-0472">Membrane</keyword>
<evidence type="ECO:0000313" key="3">
    <source>
        <dbReference type="Proteomes" id="UP001232148"/>
    </source>
</evidence>
<proteinExistence type="predicted"/>
<dbReference type="AlphaFoldDB" id="A0AAD9HTN8"/>
<dbReference type="Proteomes" id="UP001232148">
    <property type="component" value="Unassembled WGS sequence"/>
</dbReference>
<keyword evidence="3" id="KW-1185">Reference proteome</keyword>
<evidence type="ECO:0000256" key="1">
    <source>
        <dbReference type="SAM" id="Phobius"/>
    </source>
</evidence>
<comment type="caution">
    <text evidence="2">The sequence shown here is derived from an EMBL/GenBank/DDBJ whole genome shotgun (WGS) entry which is preliminary data.</text>
</comment>